<accession>A0A8H7CMP3</accession>
<evidence type="ECO:0000313" key="2">
    <source>
        <dbReference type="Proteomes" id="UP000623467"/>
    </source>
</evidence>
<name>A0A8H7CMP3_9AGAR</name>
<protein>
    <submittedName>
        <fullName evidence="1">Uncharacterized protein</fullName>
    </submittedName>
</protein>
<dbReference type="EMBL" id="JACAZH010000028">
    <property type="protein sequence ID" value="KAF7340918.1"/>
    <property type="molecule type" value="Genomic_DNA"/>
</dbReference>
<keyword evidence="2" id="KW-1185">Reference proteome</keyword>
<comment type="caution">
    <text evidence="1">The sequence shown here is derived from an EMBL/GenBank/DDBJ whole genome shotgun (WGS) entry which is preliminary data.</text>
</comment>
<evidence type="ECO:0000313" key="1">
    <source>
        <dbReference type="EMBL" id="KAF7340918.1"/>
    </source>
</evidence>
<dbReference type="AlphaFoldDB" id="A0A8H7CMP3"/>
<proteinExistence type="predicted"/>
<gene>
    <name evidence="1" type="ORF">MSAN_02076700</name>
</gene>
<sequence>MCACIPSPRFGVPHVHAYPKRAVCLRANSALVSAVRRRRQYFQRVISVTSPTTDTTPLGQRIAALALAPNLVEAHINVGFHHELWLDPTDSEPIDLPAPRARKCCVSVLQHCTNWHFRCTLRCLCLRRCSYLDTTTVLLTVIPTITELRIIVAESDYTAEHFMEPLTVNAMAPAPFAHIPRHHARCL</sequence>
<organism evidence="1 2">
    <name type="scientific">Mycena sanguinolenta</name>
    <dbReference type="NCBI Taxonomy" id="230812"/>
    <lineage>
        <taxon>Eukaryota</taxon>
        <taxon>Fungi</taxon>
        <taxon>Dikarya</taxon>
        <taxon>Basidiomycota</taxon>
        <taxon>Agaricomycotina</taxon>
        <taxon>Agaricomycetes</taxon>
        <taxon>Agaricomycetidae</taxon>
        <taxon>Agaricales</taxon>
        <taxon>Marasmiineae</taxon>
        <taxon>Mycenaceae</taxon>
        <taxon>Mycena</taxon>
    </lineage>
</organism>
<reference evidence="1" key="1">
    <citation type="submission" date="2020-05" db="EMBL/GenBank/DDBJ databases">
        <title>Mycena genomes resolve the evolution of fungal bioluminescence.</title>
        <authorList>
            <person name="Tsai I.J."/>
        </authorList>
    </citation>
    <scope>NUCLEOTIDE SEQUENCE</scope>
    <source>
        <strain evidence="1">160909Yilan</strain>
    </source>
</reference>
<dbReference type="Proteomes" id="UP000623467">
    <property type="component" value="Unassembled WGS sequence"/>
</dbReference>